<feature type="compositionally biased region" description="Pro residues" evidence="1">
    <location>
        <begin position="74"/>
        <end position="85"/>
    </location>
</feature>
<evidence type="ECO:0000256" key="1">
    <source>
        <dbReference type="SAM" id="MobiDB-lite"/>
    </source>
</evidence>
<dbReference type="AlphaFoldDB" id="A0A318SR40"/>
<reference evidence="3 4" key="1">
    <citation type="submission" date="2018-06" db="EMBL/GenBank/DDBJ databases">
        <title>Genomic Encyclopedia of Type Strains, Phase III (KMG-III): the genomes of soil and plant-associated and newly described type strains.</title>
        <authorList>
            <person name="Whitman W."/>
        </authorList>
    </citation>
    <scope>NUCLEOTIDE SEQUENCE [LARGE SCALE GENOMIC DNA]</scope>
    <source>
        <strain evidence="3 4">CECT 7646</strain>
    </source>
</reference>
<dbReference type="OrthoDB" id="5502479at2"/>
<dbReference type="RefSeq" id="WP_110464179.1">
    <property type="nucleotide sequence ID" value="NZ_JAMOFZ010000002.1"/>
</dbReference>
<accession>A0A318SR40</accession>
<keyword evidence="4" id="KW-1185">Reference proteome</keyword>
<feature type="compositionally biased region" description="Low complexity" evidence="1">
    <location>
        <begin position="44"/>
        <end position="56"/>
    </location>
</feature>
<dbReference type="Proteomes" id="UP000247540">
    <property type="component" value="Unassembled WGS sequence"/>
</dbReference>
<organism evidence="3 4">
    <name type="scientific">Xylophilus ampelinus</name>
    <dbReference type="NCBI Taxonomy" id="54067"/>
    <lineage>
        <taxon>Bacteria</taxon>
        <taxon>Pseudomonadati</taxon>
        <taxon>Pseudomonadota</taxon>
        <taxon>Betaproteobacteria</taxon>
        <taxon>Burkholderiales</taxon>
        <taxon>Xylophilus</taxon>
    </lineage>
</organism>
<sequence>MSDREFRPPAEGSGAWKPVVAVVVVVALAAGGWWYWQQRQKSAQPDLLPQAAAPGEVPTPPKPPPLSPAGPEFPVEPPATEPTPLPGLAASDPAVKSALDELLGAKAVLQFLQVDSFVRRVVATVDNLPREHAASRMWPVQPTGQRFTVAGAAGAQTIAPDNAARYTPFVQLAESVDPARAVAAYRRMYPLFQRAYEELGFPSRYFNDRLVAVIDYLLQTPEPFGPLAVRLLEVKGEMASERPWVRYEFVDPALEGLSSGQKALVRMGSENQRRLKAKLRAFRTELTAFAQPKEAAKS</sequence>
<comment type="caution">
    <text evidence="3">The sequence shown here is derived from an EMBL/GenBank/DDBJ whole genome shotgun (WGS) entry which is preliminary data.</text>
</comment>
<evidence type="ECO:0008006" key="5">
    <source>
        <dbReference type="Google" id="ProtNLM"/>
    </source>
</evidence>
<evidence type="ECO:0000256" key="2">
    <source>
        <dbReference type="SAM" id="Phobius"/>
    </source>
</evidence>
<feature type="compositionally biased region" description="Pro residues" evidence="1">
    <location>
        <begin position="57"/>
        <end position="68"/>
    </location>
</feature>
<protein>
    <recommendedName>
        <fullName evidence="5">DUF3014 family protein</fullName>
    </recommendedName>
</protein>
<dbReference type="InterPro" id="IPR021382">
    <property type="entry name" value="DUF3014"/>
</dbReference>
<keyword evidence="2" id="KW-0472">Membrane</keyword>
<keyword evidence="2" id="KW-0812">Transmembrane</keyword>
<proteinExistence type="predicted"/>
<dbReference type="EMBL" id="QJTC01000001">
    <property type="protein sequence ID" value="PYE79899.1"/>
    <property type="molecule type" value="Genomic_DNA"/>
</dbReference>
<dbReference type="Pfam" id="PF11219">
    <property type="entry name" value="DUF3014"/>
    <property type="match status" value="1"/>
</dbReference>
<evidence type="ECO:0000313" key="4">
    <source>
        <dbReference type="Proteomes" id="UP000247540"/>
    </source>
</evidence>
<gene>
    <name evidence="3" type="ORF">DFQ15_101220</name>
</gene>
<evidence type="ECO:0000313" key="3">
    <source>
        <dbReference type="EMBL" id="PYE79899.1"/>
    </source>
</evidence>
<feature type="region of interest" description="Disordered" evidence="1">
    <location>
        <begin position="44"/>
        <end position="88"/>
    </location>
</feature>
<name>A0A318SR40_9BURK</name>
<feature type="transmembrane region" description="Helical" evidence="2">
    <location>
        <begin position="15"/>
        <end position="36"/>
    </location>
</feature>
<keyword evidence="2" id="KW-1133">Transmembrane helix</keyword>